<keyword evidence="3" id="KW-1185">Reference proteome</keyword>
<keyword evidence="1" id="KW-0472">Membrane</keyword>
<sequence>MEYKNTHLFYSVSSFTLLRLVLLAYLMYEPYKNVIANHIVRQCKIYYSLTFYDCIFVLNSRLFLMSYMHMVPESSCSFDYSINKCSYAQQLQYALSFVLVISIFTKDVILYLFMKNAKLNDP</sequence>
<organism evidence="2 3">
    <name type="scientific">Plasmodium fragile</name>
    <dbReference type="NCBI Taxonomy" id="5857"/>
    <lineage>
        <taxon>Eukaryota</taxon>
        <taxon>Sar</taxon>
        <taxon>Alveolata</taxon>
        <taxon>Apicomplexa</taxon>
        <taxon>Aconoidasida</taxon>
        <taxon>Haemosporida</taxon>
        <taxon>Plasmodiidae</taxon>
        <taxon>Plasmodium</taxon>
        <taxon>Plasmodium (Plasmodium)</taxon>
    </lineage>
</organism>
<keyword evidence="1" id="KW-0812">Transmembrane</keyword>
<evidence type="ECO:0000313" key="2">
    <source>
        <dbReference type="EMBL" id="KJP86840.1"/>
    </source>
</evidence>
<dbReference type="GeneID" id="24268863"/>
<feature type="transmembrane region" description="Helical" evidence="1">
    <location>
        <begin position="49"/>
        <end position="71"/>
    </location>
</feature>
<evidence type="ECO:0000313" key="3">
    <source>
        <dbReference type="Proteomes" id="UP000054561"/>
    </source>
</evidence>
<dbReference type="AlphaFoldDB" id="A0A0D9QIE8"/>
<keyword evidence="1" id="KW-1133">Transmembrane helix</keyword>
<accession>A0A0D9QIE8</accession>
<evidence type="ECO:0000256" key="1">
    <source>
        <dbReference type="SAM" id="Phobius"/>
    </source>
</evidence>
<gene>
    <name evidence="2" type="ORF">AK88_03549</name>
</gene>
<name>A0A0D9QIE8_PLAFR</name>
<dbReference type="EMBL" id="KQ001685">
    <property type="protein sequence ID" value="KJP86840.1"/>
    <property type="molecule type" value="Genomic_DNA"/>
</dbReference>
<reference evidence="2 3" key="1">
    <citation type="submission" date="2014-03" db="EMBL/GenBank/DDBJ databases">
        <title>The Genome Sequence of Plasmodium fragile nilgiri.</title>
        <authorList>
            <consortium name="The Broad Institute Genomics Platform"/>
            <consortium name="The Broad Institute Genome Sequencing Center for Infectious Disease"/>
            <person name="Neafsey D."/>
            <person name="Duraisingh M."/>
            <person name="Young S.K."/>
            <person name="Zeng Q."/>
            <person name="Gargeya S."/>
            <person name="Abouelleil A."/>
            <person name="Alvarado L."/>
            <person name="Chapman S.B."/>
            <person name="Gainer-Dewar J."/>
            <person name="Goldberg J."/>
            <person name="Griggs A."/>
            <person name="Gujja S."/>
            <person name="Hansen M."/>
            <person name="Howarth C."/>
            <person name="Imamovic A."/>
            <person name="Larimer J."/>
            <person name="Pearson M."/>
            <person name="Poon T.W."/>
            <person name="Priest M."/>
            <person name="Roberts A."/>
            <person name="Saif S."/>
            <person name="Shea T."/>
            <person name="Sykes S."/>
            <person name="Wortman J."/>
            <person name="Nusbaum C."/>
            <person name="Birren B."/>
        </authorList>
    </citation>
    <scope>NUCLEOTIDE SEQUENCE [LARGE SCALE GENOMIC DNA]</scope>
    <source>
        <strain evidence="3">nilgiri</strain>
    </source>
</reference>
<dbReference type="VEuPathDB" id="PlasmoDB:AK88_03549"/>
<proteinExistence type="predicted"/>
<protein>
    <submittedName>
        <fullName evidence="2">Uncharacterized protein</fullName>
    </submittedName>
</protein>
<feature type="transmembrane region" description="Helical" evidence="1">
    <location>
        <begin position="91"/>
        <end position="113"/>
    </location>
</feature>
<dbReference type="RefSeq" id="XP_012336583.1">
    <property type="nucleotide sequence ID" value="XM_012481160.1"/>
</dbReference>
<feature type="transmembrane region" description="Helical" evidence="1">
    <location>
        <begin position="6"/>
        <end position="28"/>
    </location>
</feature>
<dbReference type="Proteomes" id="UP000054561">
    <property type="component" value="Unassembled WGS sequence"/>
</dbReference>